<evidence type="ECO:0000313" key="2">
    <source>
        <dbReference type="Proteomes" id="UP000070080"/>
    </source>
</evidence>
<keyword evidence="2" id="KW-1185">Reference proteome</keyword>
<gene>
    <name evidence="1" type="ORF">HMPREF1872_00351</name>
</gene>
<reference evidence="2" key="1">
    <citation type="submission" date="2016-01" db="EMBL/GenBank/DDBJ databases">
        <authorList>
            <person name="Mitreva M."/>
            <person name="Pepin K.H."/>
            <person name="Mihindukulasuriya K.A."/>
            <person name="Fulton R."/>
            <person name="Fronick C."/>
            <person name="O'Laughlin M."/>
            <person name="Miner T."/>
            <person name="Herter B."/>
            <person name="Rosa B.A."/>
            <person name="Cordes M."/>
            <person name="Tomlinson C."/>
            <person name="Wollam A."/>
            <person name="Palsikar V.B."/>
            <person name="Mardis E.R."/>
            <person name="Wilson R.K."/>
        </authorList>
    </citation>
    <scope>NUCLEOTIDE SEQUENCE [LARGE SCALE GENOMIC DNA]</scope>
    <source>
        <strain evidence="2">KA00274</strain>
    </source>
</reference>
<evidence type="ECO:0000313" key="1">
    <source>
        <dbReference type="EMBL" id="KXB42177.1"/>
    </source>
</evidence>
<dbReference type="Pfam" id="PF19807">
    <property type="entry name" value="DUF6290"/>
    <property type="match status" value="1"/>
</dbReference>
<organism evidence="1 2">
    <name type="scientific">Amygdalobacter nucleatus</name>
    <dbReference type="NCBI Taxonomy" id="3029274"/>
    <lineage>
        <taxon>Bacteria</taxon>
        <taxon>Bacillati</taxon>
        <taxon>Bacillota</taxon>
        <taxon>Clostridia</taxon>
        <taxon>Eubacteriales</taxon>
        <taxon>Oscillospiraceae</taxon>
        <taxon>Amygdalobacter</taxon>
    </lineage>
</organism>
<dbReference type="Proteomes" id="UP000070080">
    <property type="component" value="Unassembled WGS sequence"/>
</dbReference>
<protein>
    <submittedName>
        <fullName evidence="1">Ribbon-helix-helix protein, CopG family</fullName>
    </submittedName>
</protein>
<dbReference type="AlphaFoldDB" id="A0A133YG92"/>
<comment type="caution">
    <text evidence="1">The sequence shown here is derived from an EMBL/GenBank/DDBJ whole genome shotgun (WGS) entry which is preliminary data.</text>
</comment>
<dbReference type="RefSeq" id="WP_066713130.1">
    <property type="nucleotide sequence ID" value="NZ_JARFNM010000001.1"/>
</dbReference>
<dbReference type="STRING" id="1497955.HMPREF1872_00351"/>
<name>A0A133YG92_9FIRM</name>
<dbReference type="InterPro" id="IPR046257">
    <property type="entry name" value="DUF6290"/>
</dbReference>
<dbReference type="NCBIfam" id="NF046040">
    <property type="entry name" value="RelB_antitoxin"/>
    <property type="match status" value="1"/>
</dbReference>
<accession>A0A133YG92</accession>
<sequence length="71" mass="8171">MAISLRLNEADASLFKKYAALNGISVSELVRRSVIERIEDEYDIQAYEEAMQEFKVDPKTYTLEEVEKGLI</sequence>
<dbReference type="EMBL" id="LSCV01000005">
    <property type="protein sequence ID" value="KXB42177.1"/>
    <property type="molecule type" value="Genomic_DNA"/>
</dbReference>
<proteinExistence type="predicted"/>
<dbReference type="OrthoDB" id="3267617at2"/>